<gene>
    <name evidence="2" type="ORF">SAMN05216252_104205</name>
</gene>
<dbReference type="SUPFAM" id="SSF48613">
    <property type="entry name" value="Heme oxygenase-like"/>
    <property type="match status" value="1"/>
</dbReference>
<dbReference type="Pfam" id="PF14518">
    <property type="entry name" value="Haem_oxygenas_2"/>
    <property type="match status" value="1"/>
</dbReference>
<feature type="compositionally biased region" description="Low complexity" evidence="1">
    <location>
        <begin position="352"/>
        <end position="363"/>
    </location>
</feature>
<dbReference type="Proteomes" id="UP000198280">
    <property type="component" value="Unassembled WGS sequence"/>
</dbReference>
<dbReference type="EMBL" id="FZOF01000004">
    <property type="protein sequence ID" value="SNS23350.1"/>
    <property type="molecule type" value="Genomic_DNA"/>
</dbReference>
<protein>
    <submittedName>
        <fullName evidence="2">Iron-containing redox enzyme</fullName>
    </submittedName>
</protein>
<proteinExistence type="predicted"/>
<evidence type="ECO:0000256" key="1">
    <source>
        <dbReference type="SAM" id="MobiDB-lite"/>
    </source>
</evidence>
<keyword evidence="3" id="KW-1185">Reference proteome</keyword>
<feature type="region of interest" description="Disordered" evidence="1">
    <location>
        <begin position="1"/>
        <end position="23"/>
    </location>
</feature>
<feature type="region of interest" description="Disordered" evidence="1">
    <location>
        <begin position="352"/>
        <end position="386"/>
    </location>
</feature>
<dbReference type="OrthoDB" id="252872at2"/>
<dbReference type="RefSeq" id="WP_089223315.1">
    <property type="nucleotide sequence ID" value="NZ_FZOF01000004.1"/>
</dbReference>
<sequence>MDAVRDLSADPLTAEPAPPAARGPLSRVVLGALTGGPPGTALSPPAGAVEDADPFGEDLQLALHVCYELHYRGFAGVHPGWEWDPGLLALRGGMERAFGAAIRAGLPATPGGAEGRVALERELEQELEGLLSEPRDGRGVSHFLRDEATWEQLREYFVHRSVYQLKEADPQAWVIPRLTGQAKAALVAVEYDEFGSGRGERVHARLYADLLRDAGLDSSYGHYVDAVPAVTLATVNLMSWLGLHRELRGALVGHFAAAEITTAPSARRTVQAIDRLGGGAACRHFYDEHIEADAVHEQVMRRDVIGDLLTREPGLTADVVLGIRATALLDGRLEEHLLGAWRAGRTSLRAVPGLSLPSGSSGSYGESAPQEARAARRSGVPPAEQA</sequence>
<organism evidence="2 3">
    <name type="scientific">Actinacidiphila glaucinigra</name>
    <dbReference type="NCBI Taxonomy" id="235986"/>
    <lineage>
        <taxon>Bacteria</taxon>
        <taxon>Bacillati</taxon>
        <taxon>Actinomycetota</taxon>
        <taxon>Actinomycetes</taxon>
        <taxon>Kitasatosporales</taxon>
        <taxon>Streptomycetaceae</taxon>
        <taxon>Actinacidiphila</taxon>
    </lineage>
</organism>
<accession>A0A239CTA3</accession>
<reference evidence="2 3" key="1">
    <citation type="submission" date="2017-06" db="EMBL/GenBank/DDBJ databases">
        <authorList>
            <person name="Kim H.J."/>
            <person name="Triplett B.A."/>
        </authorList>
    </citation>
    <scope>NUCLEOTIDE SEQUENCE [LARGE SCALE GENOMIC DNA]</scope>
    <source>
        <strain evidence="2 3">CGMCC 4.1858</strain>
    </source>
</reference>
<evidence type="ECO:0000313" key="2">
    <source>
        <dbReference type="EMBL" id="SNS23350.1"/>
    </source>
</evidence>
<dbReference type="InterPro" id="IPR016084">
    <property type="entry name" value="Haem_Oase-like_multi-hlx"/>
</dbReference>
<dbReference type="AlphaFoldDB" id="A0A239CTA3"/>
<name>A0A239CTA3_9ACTN</name>
<dbReference type="Gene3D" id="1.20.910.10">
    <property type="entry name" value="Heme oxygenase-like"/>
    <property type="match status" value="1"/>
</dbReference>
<evidence type="ECO:0000313" key="3">
    <source>
        <dbReference type="Proteomes" id="UP000198280"/>
    </source>
</evidence>
<dbReference type="SMART" id="SM01236">
    <property type="entry name" value="Haem_oxygenase_2"/>
    <property type="match status" value="1"/>
</dbReference>